<reference evidence="3" key="1">
    <citation type="journal article" date="2017" name="Cell">
        <title>Insights into land plant evolution garnered from the Marchantia polymorpha genome.</title>
        <authorList>
            <person name="Bowman J.L."/>
            <person name="Kohchi T."/>
            <person name="Yamato K.T."/>
            <person name="Jenkins J."/>
            <person name="Shu S."/>
            <person name="Ishizaki K."/>
            <person name="Yamaoka S."/>
            <person name="Nishihama R."/>
            <person name="Nakamura Y."/>
            <person name="Berger F."/>
            <person name="Adam C."/>
            <person name="Aki S.S."/>
            <person name="Althoff F."/>
            <person name="Araki T."/>
            <person name="Arteaga-Vazquez M.A."/>
            <person name="Balasubrmanian S."/>
            <person name="Barry K."/>
            <person name="Bauer D."/>
            <person name="Boehm C.R."/>
            <person name="Briginshaw L."/>
            <person name="Caballero-Perez J."/>
            <person name="Catarino B."/>
            <person name="Chen F."/>
            <person name="Chiyoda S."/>
            <person name="Chovatia M."/>
            <person name="Davies K.M."/>
            <person name="Delmans M."/>
            <person name="Demura T."/>
            <person name="Dierschke T."/>
            <person name="Dolan L."/>
            <person name="Dorantes-Acosta A.E."/>
            <person name="Eklund D.M."/>
            <person name="Florent S.N."/>
            <person name="Flores-Sandoval E."/>
            <person name="Fujiyama A."/>
            <person name="Fukuzawa H."/>
            <person name="Galik B."/>
            <person name="Grimanelli D."/>
            <person name="Grimwood J."/>
            <person name="Grossniklaus U."/>
            <person name="Hamada T."/>
            <person name="Haseloff J."/>
            <person name="Hetherington A.J."/>
            <person name="Higo A."/>
            <person name="Hirakawa Y."/>
            <person name="Hundley H.N."/>
            <person name="Ikeda Y."/>
            <person name="Inoue K."/>
            <person name="Inoue S.I."/>
            <person name="Ishida S."/>
            <person name="Jia Q."/>
            <person name="Kakita M."/>
            <person name="Kanazawa T."/>
            <person name="Kawai Y."/>
            <person name="Kawashima T."/>
            <person name="Kennedy M."/>
            <person name="Kinose K."/>
            <person name="Kinoshita T."/>
            <person name="Kohara Y."/>
            <person name="Koide E."/>
            <person name="Komatsu K."/>
            <person name="Kopischke S."/>
            <person name="Kubo M."/>
            <person name="Kyozuka J."/>
            <person name="Lagercrantz U."/>
            <person name="Lin S.S."/>
            <person name="Lindquist E."/>
            <person name="Lipzen A.M."/>
            <person name="Lu C.W."/>
            <person name="De Luna E."/>
            <person name="Martienssen R.A."/>
            <person name="Minamino N."/>
            <person name="Mizutani M."/>
            <person name="Mizutani M."/>
            <person name="Mochizuki N."/>
            <person name="Monte I."/>
            <person name="Mosher R."/>
            <person name="Nagasaki H."/>
            <person name="Nakagami H."/>
            <person name="Naramoto S."/>
            <person name="Nishitani K."/>
            <person name="Ohtani M."/>
            <person name="Okamoto T."/>
            <person name="Okumura M."/>
            <person name="Phillips J."/>
            <person name="Pollak B."/>
            <person name="Reinders A."/>
            <person name="Rovekamp M."/>
            <person name="Sano R."/>
            <person name="Sawa S."/>
            <person name="Schmid M.W."/>
            <person name="Shirakawa M."/>
            <person name="Solano R."/>
            <person name="Spunde A."/>
            <person name="Suetsugu N."/>
            <person name="Sugano S."/>
            <person name="Sugiyama A."/>
            <person name="Sun R."/>
            <person name="Suzuki Y."/>
            <person name="Takenaka M."/>
            <person name="Takezawa D."/>
            <person name="Tomogane H."/>
            <person name="Tsuzuki M."/>
            <person name="Ueda T."/>
            <person name="Umeda M."/>
            <person name="Ward J.M."/>
            <person name="Watanabe Y."/>
            <person name="Yazaki K."/>
            <person name="Yokoyama R."/>
            <person name="Yoshitake Y."/>
            <person name="Yotsui I."/>
            <person name="Zachgo S."/>
            <person name="Schmutz J."/>
        </authorList>
    </citation>
    <scope>NUCLEOTIDE SEQUENCE [LARGE SCALE GENOMIC DNA]</scope>
    <source>
        <strain evidence="3">Tak-1</strain>
    </source>
</reference>
<accession>A0A2R6XKC1</accession>
<evidence type="ECO:0000313" key="2">
    <source>
        <dbReference type="EMBL" id="PTQ46506.1"/>
    </source>
</evidence>
<evidence type="ECO:0000256" key="1">
    <source>
        <dbReference type="SAM" id="MobiDB-lite"/>
    </source>
</evidence>
<organism evidence="2 3">
    <name type="scientific">Marchantia polymorpha</name>
    <name type="common">Common liverwort</name>
    <name type="synonym">Marchantia aquatica</name>
    <dbReference type="NCBI Taxonomy" id="3197"/>
    <lineage>
        <taxon>Eukaryota</taxon>
        <taxon>Viridiplantae</taxon>
        <taxon>Streptophyta</taxon>
        <taxon>Embryophyta</taxon>
        <taxon>Marchantiophyta</taxon>
        <taxon>Marchantiopsida</taxon>
        <taxon>Marchantiidae</taxon>
        <taxon>Marchantiales</taxon>
        <taxon>Marchantiaceae</taxon>
        <taxon>Marchantia</taxon>
    </lineage>
</organism>
<feature type="region of interest" description="Disordered" evidence="1">
    <location>
        <begin position="1"/>
        <end position="598"/>
    </location>
</feature>
<protein>
    <submittedName>
        <fullName evidence="2">Uncharacterized protein</fullName>
    </submittedName>
</protein>
<dbReference type="Proteomes" id="UP000244005">
    <property type="component" value="Unassembled WGS sequence"/>
</dbReference>
<keyword evidence="3" id="KW-1185">Reference proteome</keyword>
<feature type="compositionally biased region" description="Basic and acidic residues" evidence="1">
    <location>
        <begin position="218"/>
        <end position="239"/>
    </location>
</feature>
<evidence type="ECO:0000313" key="3">
    <source>
        <dbReference type="Proteomes" id="UP000244005"/>
    </source>
</evidence>
<dbReference type="EMBL" id="KZ772683">
    <property type="protein sequence ID" value="PTQ46506.1"/>
    <property type="molecule type" value="Genomic_DNA"/>
</dbReference>
<feature type="compositionally biased region" description="Basic and acidic residues" evidence="1">
    <location>
        <begin position="182"/>
        <end position="200"/>
    </location>
</feature>
<feature type="compositionally biased region" description="Basic and acidic residues" evidence="1">
    <location>
        <begin position="136"/>
        <end position="151"/>
    </location>
</feature>
<dbReference type="AlphaFoldDB" id="A0A2R6XKC1"/>
<feature type="compositionally biased region" description="Basic and acidic residues" evidence="1">
    <location>
        <begin position="97"/>
        <end position="113"/>
    </location>
</feature>
<name>A0A2R6XKC1_MARPO</name>
<feature type="compositionally biased region" description="Basic and acidic residues" evidence="1">
    <location>
        <begin position="293"/>
        <end position="303"/>
    </location>
</feature>
<feature type="compositionally biased region" description="Basic residues" evidence="1">
    <location>
        <begin position="29"/>
        <end position="40"/>
    </location>
</feature>
<feature type="compositionally biased region" description="Basic residues" evidence="1">
    <location>
        <begin position="517"/>
        <end position="531"/>
    </location>
</feature>
<feature type="compositionally biased region" description="Gly residues" evidence="1">
    <location>
        <begin position="156"/>
        <end position="177"/>
    </location>
</feature>
<sequence length="598" mass="63843">MREAVSCKKATTDERVGKTAGGRGPLALKKQRHAQTRTRRAPIAAQNEESSNASLDGRTRARQSGRQTGLRARRGGVRLPPHSQVRWVPTAAAAAAEGEHRPEPEHPRNRSDEERGEEEETRCSLGSLACEGWSGEGRRGGRRRTEQKPAAEEEGAGTGRRGPRGSGMWGGGWGWGWGRVTLRGERRQESCAGRGPEDGKGTGLGRQAPARGRRKAKQARDRRGTGPEPRRRPGRKVGEKGLGLSAGHCDGMGANDDDEIQQALQTCNQRAGAERRANQPSPRPRQASGQACDDGRKKGREAEQICGSVAAQAGRRAGRQNRGGRGRGGQRRGTGWGKPRAESERGFMVQMRTEAGPPGKRGALPGTRMLVDDRRSAVTGRGAGPGRRQESCAGRGPEDGKGTGLGRQAPARGRRKAKQARDRRGTGPEPRRRPGRKVGEKGLGLSAGHCDGMGANDDDEIQQALQTCNQRAGAERRANQPSPRPRQASGQACDDGRKKGREAEQICGSVAAQAGRRAGRQNRGGRGRGGQRRGTGWGKPRAESERGFMVQMRTEAGPPGKRGALPGTRMLVDDRRSAVTGRGAGPGVGPYGHRPATC</sequence>
<feature type="compositionally biased region" description="Basic and acidic residues" evidence="1">
    <location>
        <begin position="419"/>
        <end position="440"/>
    </location>
</feature>
<proteinExistence type="predicted"/>
<feature type="compositionally biased region" description="Basic residues" evidence="1">
    <location>
        <begin position="316"/>
        <end position="330"/>
    </location>
</feature>
<feature type="compositionally biased region" description="Basic and acidic residues" evidence="1">
    <location>
        <begin position="1"/>
        <end position="17"/>
    </location>
</feature>
<gene>
    <name evidence="2" type="ORF">MARPO_0011s0168</name>
</gene>
<feature type="compositionally biased region" description="Basic and acidic residues" evidence="1">
    <location>
        <begin position="494"/>
        <end position="504"/>
    </location>
</feature>